<reference evidence="1" key="1">
    <citation type="submission" date="2020-09" db="EMBL/GenBank/DDBJ databases">
        <title>Desulfogranum mesoprofundum gen. nov., sp. nov., a novel mesophilic, sulfate-reducing chemolithoautotroph isolated from a deep-sea hydrothermal vent chimney in the Suiyo Seamount.</title>
        <authorList>
            <person name="Hashimoto Y."/>
            <person name="Nakagawa S."/>
        </authorList>
    </citation>
    <scope>NUCLEOTIDE SEQUENCE</scope>
    <source>
        <strain evidence="1">KT2</strain>
    </source>
</reference>
<evidence type="ECO:0000313" key="2">
    <source>
        <dbReference type="Proteomes" id="UP000826725"/>
    </source>
</evidence>
<name>A0A8D5FEA9_9BACT</name>
<sequence>MHQNGAGDPEPVLEKIESHTWNGKTIPSKFFAQPGAENISAVLFTNSATITKFNRMGKLAGLGSKDVKLIRQGFMYNPDPE</sequence>
<proteinExistence type="predicted"/>
<keyword evidence="2" id="KW-1185">Reference proteome</keyword>
<dbReference type="EMBL" id="AP024086">
    <property type="protein sequence ID" value="BCL59728.1"/>
    <property type="molecule type" value="Genomic_DNA"/>
</dbReference>
<dbReference type="KEGG" id="dbk:DGMP_04210"/>
<evidence type="ECO:0000313" key="1">
    <source>
        <dbReference type="EMBL" id="BCL59728.1"/>
    </source>
</evidence>
<organism evidence="1 2">
    <name type="scientific">Desulfomarina profundi</name>
    <dbReference type="NCBI Taxonomy" id="2772557"/>
    <lineage>
        <taxon>Bacteria</taxon>
        <taxon>Pseudomonadati</taxon>
        <taxon>Thermodesulfobacteriota</taxon>
        <taxon>Desulfobulbia</taxon>
        <taxon>Desulfobulbales</taxon>
        <taxon>Desulfobulbaceae</taxon>
        <taxon>Desulfomarina</taxon>
    </lineage>
</organism>
<accession>A0A8D5FEA9</accession>
<gene>
    <name evidence="1" type="ORF">DGMP_04210</name>
</gene>
<dbReference type="Proteomes" id="UP000826725">
    <property type="component" value="Chromosome"/>
</dbReference>
<protein>
    <submittedName>
        <fullName evidence="1">Uncharacterized protein</fullName>
    </submittedName>
</protein>
<dbReference type="AlphaFoldDB" id="A0A8D5FEA9"/>